<organism evidence="1 2">
    <name type="scientific">Vallitalea longa</name>
    <dbReference type="NCBI Taxonomy" id="2936439"/>
    <lineage>
        <taxon>Bacteria</taxon>
        <taxon>Bacillati</taxon>
        <taxon>Bacillota</taxon>
        <taxon>Clostridia</taxon>
        <taxon>Lachnospirales</taxon>
        <taxon>Vallitaleaceae</taxon>
        <taxon>Vallitalea</taxon>
    </lineage>
</organism>
<dbReference type="InterPro" id="IPR026002">
    <property type="entry name" value="ATC_hydrolase-like"/>
</dbReference>
<dbReference type="RefSeq" id="WP_281818111.1">
    <property type="nucleotide sequence ID" value="NZ_BRLB01000015.1"/>
</dbReference>
<dbReference type="Proteomes" id="UP001144256">
    <property type="component" value="Unassembled WGS sequence"/>
</dbReference>
<evidence type="ECO:0008006" key="3">
    <source>
        <dbReference type="Google" id="ProtNLM"/>
    </source>
</evidence>
<dbReference type="Pfam" id="PF14196">
    <property type="entry name" value="ATC_hydrolase"/>
    <property type="match status" value="1"/>
</dbReference>
<evidence type="ECO:0000313" key="1">
    <source>
        <dbReference type="EMBL" id="GKX31246.1"/>
    </source>
</evidence>
<keyword evidence="2" id="KW-1185">Reference proteome</keyword>
<name>A0A9W6DFI1_9FIRM</name>
<accession>A0A9W6DFI1</accession>
<protein>
    <recommendedName>
        <fullName evidence="3">L-2-amino-thiazoline-4-carboxylic acid hydrolase</fullName>
    </recommendedName>
</protein>
<gene>
    <name evidence="1" type="ORF">SH1V18_37260</name>
</gene>
<comment type="caution">
    <text evidence="1">The sequence shown here is derived from an EMBL/GenBank/DDBJ whole genome shotgun (WGS) entry which is preliminary data.</text>
</comment>
<proteinExistence type="predicted"/>
<reference evidence="1" key="1">
    <citation type="submission" date="2022-06" db="EMBL/GenBank/DDBJ databases">
        <title>Vallitalea longa sp. nov., an anaerobic bacterium isolated from marine sediment.</title>
        <authorList>
            <person name="Hirano S."/>
            <person name="Terahara T."/>
            <person name="Mori K."/>
            <person name="Hamada M."/>
            <person name="Matsumoto R."/>
            <person name="Kobayashi T."/>
        </authorList>
    </citation>
    <scope>NUCLEOTIDE SEQUENCE</scope>
    <source>
        <strain evidence="1">SH18-1</strain>
    </source>
</reference>
<evidence type="ECO:0000313" key="2">
    <source>
        <dbReference type="Proteomes" id="UP001144256"/>
    </source>
</evidence>
<dbReference type="EMBL" id="BRLB01000015">
    <property type="protein sequence ID" value="GKX31246.1"/>
    <property type="molecule type" value="Genomic_DNA"/>
</dbReference>
<sequence>MMKYKGFYWNFLAPCIKKSIKKRYGCEMAKKAICNGKVEYKKLLQIADDIGDNNPMAMNAYFAYTFVGAWLGTKKKISPNSMADIMVDVLYMLKPFFRIVNINSKRGEKKWYREMKKYEAWSNGKLEKYPTTWIVNFDESRHNIGSFYYFTRCPICEFCKKEGIPEIMPALCATDSVMFKLQHGVLHRKCTLANGDNMCDYWIVGDKYKIHNQNN</sequence>
<dbReference type="AlphaFoldDB" id="A0A9W6DFI1"/>